<dbReference type="Gene3D" id="3.40.50.2300">
    <property type="match status" value="1"/>
</dbReference>
<reference evidence="3" key="1">
    <citation type="submission" date="2024-06" db="EMBL/GenBank/DDBJ databases">
        <authorList>
            <person name="Ryan C."/>
        </authorList>
    </citation>
    <scope>NUCLEOTIDE SEQUENCE [LARGE SCALE GENOMIC DNA]</scope>
</reference>
<evidence type="ECO:0008006" key="4">
    <source>
        <dbReference type="Google" id="ProtNLM"/>
    </source>
</evidence>
<gene>
    <name evidence="2" type="ORF">URODEC1_LOCUS107240</name>
</gene>
<protein>
    <recommendedName>
        <fullName evidence="4">Response regulatory domain-containing protein</fullName>
    </recommendedName>
</protein>
<name>A0ABC9FNV1_9POAL</name>
<organism evidence="2 3">
    <name type="scientific">Urochloa decumbens</name>
    <dbReference type="NCBI Taxonomy" id="240449"/>
    <lineage>
        <taxon>Eukaryota</taxon>
        <taxon>Viridiplantae</taxon>
        <taxon>Streptophyta</taxon>
        <taxon>Embryophyta</taxon>
        <taxon>Tracheophyta</taxon>
        <taxon>Spermatophyta</taxon>
        <taxon>Magnoliopsida</taxon>
        <taxon>Liliopsida</taxon>
        <taxon>Poales</taxon>
        <taxon>Poaceae</taxon>
        <taxon>PACMAD clade</taxon>
        <taxon>Panicoideae</taxon>
        <taxon>Panicodae</taxon>
        <taxon>Paniceae</taxon>
        <taxon>Melinidinae</taxon>
        <taxon>Urochloa</taxon>
    </lineage>
</organism>
<accession>A0ABC9FNV1</accession>
<dbReference type="InterPro" id="IPR011006">
    <property type="entry name" value="CheY-like_superfamily"/>
</dbReference>
<evidence type="ECO:0000313" key="3">
    <source>
        <dbReference type="Proteomes" id="UP001497457"/>
    </source>
</evidence>
<dbReference type="AlphaFoldDB" id="A0ABC9FNV1"/>
<evidence type="ECO:0000313" key="2">
    <source>
        <dbReference type="EMBL" id="CAL5078648.1"/>
    </source>
</evidence>
<feature type="compositionally biased region" description="Polar residues" evidence="1">
    <location>
        <begin position="211"/>
        <end position="221"/>
    </location>
</feature>
<keyword evidence="3" id="KW-1185">Reference proteome</keyword>
<sequence>MDAEMVAMFPKGIRALLIDDDTKFVKSATMLLSVLNFDVVVCSTVTHALKSLTSGDLTGFDVILAHAAKAAACGFDFRGIVEADLLIPVIYFLPQDHHATGDEADELRSTLHSGTYIMKKPLDINEVRTRLWNVIAWHKCQLDINEMCSPRGKRTTNEAGLDAEGEDEDRVHYKVVRARCGRKKKGCSESSSSSAVTGSYRPMAKGKENCNETSQIQSAQRKQGRGKNPTLLVQSIPRTPNVPPTYNPKFFTSTIVPSYNPKFLFFSDAAKPRSNASAPSAMPPMFLSTPSSLPPVAHQQQQPSVCNALLGNIVSPAAATTTMAAATTTAYMHQQFAPNFGNQQQQDIPSLLTFGPFAYQGTPLSPVFQQDMVAPAAASGLFTSSMASVVAATEARAYNNEVSLSFLEAPILGAEQHEGGEVASMVGMGTYKSMADAPAALAPQNFSNTSKKATLLEALFSDDYGDCSGESSFTAALEQVLGMASNVNEPTTMNAFGNINAAPFVAPEVLNTEPNGGSNSNTASLMPSNVSDLALTGGAFGNCSFASSMVPQGLDAVLNGGNNNAALSIVHQGLDAAPIGGGNNAAPFMAPRQDLGVAPNGGSINATPFVAPHQDLDAALSGDQLVLVNQINYVHLGSQGDGLVEVMEGDNASITASIVLPSEQYEGNTSFPLEALLGDLHGPIFEFDDINLDDVVSSSVTSGATAADAAGTSFVGGGDIDDSAICSLDGLEIPEGLFAEYGNNIFG</sequence>
<evidence type="ECO:0000256" key="1">
    <source>
        <dbReference type="SAM" id="MobiDB-lite"/>
    </source>
</evidence>
<dbReference type="SUPFAM" id="SSF52172">
    <property type="entry name" value="CheY-like"/>
    <property type="match status" value="1"/>
</dbReference>
<proteinExistence type="predicted"/>
<feature type="region of interest" description="Disordered" evidence="1">
    <location>
        <begin position="184"/>
        <end position="228"/>
    </location>
</feature>
<dbReference type="Proteomes" id="UP001497457">
    <property type="component" value="Chromosome 7b"/>
</dbReference>
<dbReference type="EMBL" id="OZ075117">
    <property type="protein sequence ID" value="CAL5078648.1"/>
    <property type="molecule type" value="Genomic_DNA"/>
</dbReference>
<reference evidence="2 3" key="2">
    <citation type="submission" date="2024-10" db="EMBL/GenBank/DDBJ databases">
        <authorList>
            <person name="Ryan C."/>
        </authorList>
    </citation>
    <scope>NUCLEOTIDE SEQUENCE [LARGE SCALE GENOMIC DNA]</scope>
</reference>